<organism evidence="1">
    <name type="scientific">Rhodococcus hoagii (strain 103S)</name>
    <name type="common">Rhodococcus equi</name>
    <dbReference type="NCBI Taxonomy" id="685727"/>
    <lineage>
        <taxon>Bacteria</taxon>
        <taxon>Bacillati</taxon>
        <taxon>Actinomycetota</taxon>
        <taxon>Actinomycetes</taxon>
        <taxon>Mycobacteriales</taxon>
        <taxon>Nocardiaceae</taxon>
        <taxon>Prescottella</taxon>
    </lineage>
</organism>
<name>A0A3S5Y1P6_RHOH1</name>
<dbReference type="AlphaFoldDB" id="A0A3S5Y1P6"/>
<dbReference type="Proteomes" id="UP001154400">
    <property type="component" value="Chromosome"/>
</dbReference>
<evidence type="ECO:0000313" key="2">
    <source>
        <dbReference type="Proteomes" id="UP000006892"/>
    </source>
</evidence>
<evidence type="ECO:0000313" key="1">
    <source>
        <dbReference type="EMBL" id="CBH46452.1"/>
    </source>
</evidence>
<gene>
    <name evidence="1" type="ordered locus">REQ_03130</name>
</gene>
<dbReference type="EMBL" id="FN563149">
    <property type="protein sequence ID" value="CBH46452.1"/>
    <property type="molecule type" value="Genomic_DNA"/>
</dbReference>
<reference evidence="1" key="1">
    <citation type="journal article" date="2010" name="PLoS Genet.">
        <title>The genome of a pathogenic rhodococcus: cooptive virulence underpinned by key gene acquisitions.</title>
        <authorList>
            <person name="Letek M."/>
            <person name="Gonzalez P."/>
            <person name="Macarthur I."/>
            <person name="Rodriguez H."/>
            <person name="Freeman T.C."/>
            <person name="Valero-Rello A."/>
            <person name="Blanco M."/>
            <person name="Buckley T."/>
            <person name="Cherevach I."/>
            <person name="Fahey R."/>
            <person name="Hapeshi A."/>
            <person name="Holdstock J."/>
            <person name="Leadon D."/>
            <person name="Navas J."/>
            <person name="Ocampo A."/>
            <person name="Quail M.A."/>
            <person name="Sanders M."/>
            <person name="Scortti M.M."/>
            <person name="Prescott J.F."/>
            <person name="Fogarty U."/>
            <person name="Meijer W.G."/>
            <person name="Parkhill J."/>
            <person name="Bentley S.D."/>
            <person name="Vazquez-Boland J.A."/>
        </authorList>
    </citation>
    <scope>NUCLEOTIDE SEQUENCE [LARGE SCALE GENOMIC DNA]</scope>
    <source>
        <strain evidence="1 2">103S</strain>
    </source>
</reference>
<accession>A0A3S5Y1P6</accession>
<protein>
    <submittedName>
        <fullName evidence="1">Uncharacterized protein</fullName>
    </submittedName>
</protein>
<sequence>MTEIECEGDVAFRGRDHRRWNPAVKPNQKVDKFRAVHSVQFHCHTGSIEMLSVNDLFAVILNLGLRVGSAGFQLNTSVENPV</sequence>
<dbReference type="KEGG" id="req:REQ_03130"/>
<proteinExistence type="predicted"/>